<evidence type="ECO:0000313" key="1">
    <source>
        <dbReference type="EMBL" id="MCJ1962442.1"/>
    </source>
</evidence>
<reference evidence="1" key="1">
    <citation type="submission" date="2022-03" db="EMBL/GenBank/DDBJ databases">
        <title>Identification of a novel bacterium isolated from mangrove sediments.</title>
        <authorList>
            <person name="Pan X."/>
        </authorList>
    </citation>
    <scope>NUCLEOTIDE SEQUENCE</scope>
    <source>
        <strain evidence="1">B2637</strain>
    </source>
</reference>
<keyword evidence="2" id="KW-1185">Reference proteome</keyword>
<protein>
    <submittedName>
        <fullName evidence="1">Uncharacterized protein</fullName>
    </submittedName>
</protein>
<name>A0ABT0AGZ3_9SPHN</name>
<comment type="caution">
    <text evidence="1">The sequence shown here is derived from an EMBL/GenBank/DDBJ whole genome shotgun (WGS) entry which is preliminary data.</text>
</comment>
<organism evidence="1 2">
    <name type="scientific">Novosphingobium mangrovi</name>
    <name type="common">ex Hu et al. 2023</name>
    <dbReference type="NCBI Taxonomy" id="2930094"/>
    <lineage>
        <taxon>Bacteria</taxon>
        <taxon>Pseudomonadati</taxon>
        <taxon>Pseudomonadota</taxon>
        <taxon>Alphaproteobacteria</taxon>
        <taxon>Sphingomonadales</taxon>
        <taxon>Sphingomonadaceae</taxon>
        <taxon>Novosphingobium</taxon>
    </lineage>
</organism>
<evidence type="ECO:0000313" key="2">
    <source>
        <dbReference type="Proteomes" id="UP001162802"/>
    </source>
</evidence>
<dbReference type="RefSeq" id="WP_243802394.1">
    <property type="nucleotide sequence ID" value="NZ_JALHAT010000041.1"/>
</dbReference>
<proteinExistence type="predicted"/>
<accession>A0ABT0AGZ3</accession>
<dbReference type="EMBL" id="JALHAT010000041">
    <property type="protein sequence ID" value="MCJ1962442.1"/>
    <property type="molecule type" value="Genomic_DNA"/>
</dbReference>
<gene>
    <name evidence="1" type="ORF">MTR65_17240</name>
</gene>
<dbReference type="Proteomes" id="UP001162802">
    <property type="component" value="Unassembled WGS sequence"/>
</dbReference>
<sequence>MTYRTGDRVKIAPASIGFADDTAPQDFLIVSESLQRDGSSYFKYQALDQGHTHGPVFQAPAVRMRDICVDHTSYAPPRYCAADLVDRIRAHKLRRDGASSAVPAVREVHKVGDNVTWLSDERCNDFALGDPAQPTRCSGQIIAEHLRSDGHREFELSVERVSGPIDARHKVRLMSHRVSTQSSQDEAEMSSILEVQVAAGQVASRAPELLRLPSVQSVQSAETLCASPYLIYCEAFDGSDAGDPSFWSVAGRMSRDAAVVEAYRTVRKMGYRCGDGRGYVLDQATGQFVAYLDFACDDTGRVDAHFCAMPTKLTLDRIHAEICVALKSPPTGG</sequence>